<comment type="caution">
    <text evidence="5">The sequence shown here is derived from an EMBL/GenBank/DDBJ whole genome shotgun (WGS) entry which is preliminary data.</text>
</comment>
<dbReference type="Pfam" id="PF12796">
    <property type="entry name" value="Ank_2"/>
    <property type="match status" value="1"/>
</dbReference>
<dbReference type="InterPro" id="IPR051573">
    <property type="entry name" value="Ankyrin-SOCS_box_domain"/>
</dbReference>
<dbReference type="AlphaFoldDB" id="A0AAX6FSE9"/>
<gene>
    <name evidence="5" type="ORF">M6B38_403355</name>
</gene>
<dbReference type="PROSITE" id="PS50088">
    <property type="entry name" value="ANK_REPEAT"/>
    <property type="match status" value="2"/>
</dbReference>
<evidence type="ECO:0000256" key="1">
    <source>
        <dbReference type="ARBA" id="ARBA00005949"/>
    </source>
</evidence>
<sequence>MLLFQGRGAPAILRLRPRAIGSSRPMGQGLSCVGPSREVGFFHAAQSDDADAVGSTLRWDPTVLDWTTVYDHLSALHIAAANGRLEVLSMLLDRVVHPDLLNRHRQTPLMLAAMHGKIAYVQKLL</sequence>
<reference evidence="5" key="1">
    <citation type="journal article" date="2023" name="GigaByte">
        <title>Genome assembly of the bearded iris, Iris pallida Lam.</title>
        <authorList>
            <person name="Bruccoleri R.E."/>
            <person name="Oakeley E.J."/>
            <person name="Faust A.M.E."/>
            <person name="Altorfer M."/>
            <person name="Dessus-Babus S."/>
            <person name="Burckhardt D."/>
            <person name="Oertli M."/>
            <person name="Naumann U."/>
            <person name="Petersen F."/>
            <person name="Wong J."/>
        </authorList>
    </citation>
    <scope>NUCLEOTIDE SEQUENCE</scope>
    <source>
        <strain evidence="5">GSM-AAB239-AS_SAM_17_03QT</strain>
    </source>
</reference>
<reference evidence="5" key="2">
    <citation type="submission" date="2023-04" db="EMBL/GenBank/DDBJ databases">
        <authorList>
            <person name="Bruccoleri R.E."/>
            <person name="Oakeley E.J."/>
            <person name="Faust A.-M."/>
            <person name="Dessus-Babus S."/>
            <person name="Altorfer M."/>
            <person name="Burckhardt D."/>
            <person name="Oertli M."/>
            <person name="Naumann U."/>
            <person name="Petersen F."/>
            <person name="Wong J."/>
        </authorList>
    </citation>
    <scope>NUCLEOTIDE SEQUENCE</scope>
    <source>
        <strain evidence="5">GSM-AAB239-AS_SAM_17_03QT</strain>
        <tissue evidence="5">Leaf</tissue>
    </source>
</reference>
<keyword evidence="3 4" id="KW-0040">ANK repeat</keyword>
<keyword evidence="2" id="KW-0677">Repeat</keyword>
<dbReference type="SUPFAM" id="SSF48403">
    <property type="entry name" value="Ankyrin repeat"/>
    <property type="match status" value="1"/>
</dbReference>
<dbReference type="PANTHER" id="PTHR24136:SF15">
    <property type="entry name" value="ANK_REP_REGION DOMAIN-CONTAINING PROTEIN"/>
    <property type="match status" value="1"/>
</dbReference>
<dbReference type="InterPro" id="IPR036770">
    <property type="entry name" value="Ankyrin_rpt-contain_sf"/>
</dbReference>
<protein>
    <submittedName>
        <fullName evidence="5">E3 ubiquitin-protein ligase XB3</fullName>
    </submittedName>
</protein>
<proteinExistence type="inferred from homology"/>
<feature type="repeat" description="ANK" evidence="4">
    <location>
        <begin position="104"/>
        <end position="125"/>
    </location>
</feature>
<dbReference type="Gene3D" id="1.25.40.20">
    <property type="entry name" value="Ankyrin repeat-containing domain"/>
    <property type="match status" value="1"/>
</dbReference>
<dbReference type="PROSITE" id="PS50297">
    <property type="entry name" value="ANK_REP_REGION"/>
    <property type="match status" value="2"/>
</dbReference>
<dbReference type="GO" id="GO:0016567">
    <property type="term" value="P:protein ubiquitination"/>
    <property type="evidence" value="ECO:0007669"/>
    <property type="project" value="TreeGrafter"/>
</dbReference>
<name>A0AAX6FSE9_IRIPA</name>
<accession>A0AAX6FSE9</accession>
<keyword evidence="6" id="KW-1185">Reference proteome</keyword>
<dbReference type="InterPro" id="IPR002110">
    <property type="entry name" value="Ankyrin_rpt"/>
</dbReference>
<evidence type="ECO:0000256" key="4">
    <source>
        <dbReference type="PROSITE-ProRule" id="PRU00023"/>
    </source>
</evidence>
<organism evidence="5 6">
    <name type="scientific">Iris pallida</name>
    <name type="common">Sweet iris</name>
    <dbReference type="NCBI Taxonomy" id="29817"/>
    <lineage>
        <taxon>Eukaryota</taxon>
        <taxon>Viridiplantae</taxon>
        <taxon>Streptophyta</taxon>
        <taxon>Embryophyta</taxon>
        <taxon>Tracheophyta</taxon>
        <taxon>Spermatophyta</taxon>
        <taxon>Magnoliopsida</taxon>
        <taxon>Liliopsida</taxon>
        <taxon>Asparagales</taxon>
        <taxon>Iridaceae</taxon>
        <taxon>Iridoideae</taxon>
        <taxon>Irideae</taxon>
        <taxon>Iris</taxon>
    </lineage>
</organism>
<evidence type="ECO:0000313" key="6">
    <source>
        <dbReference type="Proteomes" id="UP001140949"/>
    </source>
</evidence>
<feature type="repeat" description="ANK" evidence="4">
    <location>
        <begin position="71"/>
        <end position="103"/>
    </location>
</feature>
<dbReference type="GO" id="GO:0045732">
    <property type="term" value="P:positive regulation of protein catabolic process"/>
    <property type="evidence" value="ECO:0007669"/>
    <property type="project" value="TreeGrafter"/>
</dbReference>
<evidence type="ECO:0000256" key="3">
    <source>
        <dbReference type="ARBA" id="ARBA00023043"/>
    </source>
</evidence>
<dbReference type="PANTHER" id="PTHR24136">
    <property type="entry name" value="SOWAH (DROSOPHILA) HOMOLOG"/>
    <property type="match status" value="1"/>
</dbReference>
<evidence type="ECO:0000313" key="5">
    <source>
        <dbReference type="EMBL" id="KAJ6819207.1"/>
    </source>
</evidence>
<comment type="similarity">
    <text evidence="1">Belongs to the ankyrin SOCS box (ASB) family.</text>
</comment>
<dbReference type="Proteomes" id="UP001140949">
    <property type="component" value="Unassembled WGS sequence"/>
</dbReference>
<evidence type="ECO:0000256" key="2">
    <source>
        <dbReference type="ARBA" id="ARBA00022737"/>
    </source>
</evidence>
<dbReference type="EMBL" id="JANAVB010026400">
    <property type="protein sequence ID" value="KAJ6819207.1"/>
    <property type="molecule type" value="Genomic_DNA"/>
</dbReference>